<reference evidence="1" key="2">
    <citation type="journal article" date="2015" name="Fish Shellfish Immunol.">
        <title>Early steps in the European eel (Anguilla anguilla)-Vibrio vulnificus interaction in the gills: Role of the RtxA13 toxin.</title>
        <authorList>
            <person name="Callol A."/>
            <person name="Pajuelo D."/>
            <person name="Ebbesson L."/>
            <person name="Teles M."/>
            <person name="MacKenzie S."/>
            <person name="Amaro C."/>
        </authorList>
    </citation>
    <scope>NUCLEOTIDE SEQUENCE</scope>
</reference>
<accession>A0A0E9VG48</accession>
<dbReference type="EMBL" id="GBXM01031601">
    <property type="protein sequence ID" value="JAH76976.1"/>
    <property type="molecule type" value="Transcribed_RNA"/>
</dbReference>
<dbReference type="AlphaFoldDB" id="A0A0E9VG48"/>
<protein>
    <submittedName>
        <fullName evidence="1">Uncharacterized protein</fullName>
    </submittedName>
</protein>
<evidence type="ECO:0000313" key="1">
    <source>
        <dbReference type="EMBL" id="JAH76976.1"/>
    </source>
</evidence>
<name>A0A0E9VG48_ANGAN</name>
<proteinExistence type="predicted"/>
<reference evidence="1" key="1">
    <citation type="submission" date="2014-11" db="EMBL/GenBank/DDBJ databases">
        <authorList>
            <person name="Amaro Gonzalez C."/>
        </authorList>
    </citation>
    <scope>NUCLEOTIDE SEQUENCE</scope>
</reference>
<sequence length="30" mass="3379">MLALQWRRKGGMNKKCGWEISSCGVCFSTT</sequence>
<organism evidence="1">
    <name type="scientific">Anguilla anguilla</name>
    <name type="common">European freshwater eel</name>
    <name type="synonym">Muraena anguilla</name>
    <dbReference type="NCBI Taxonomy" id="7936"/>
    <lineage>
        <taxon>Eukaryota</taxon>
        <taxon>Metazoa</taxon>
        <taxon>Chordata</taxon>
        <taxon>Craniata</taxon>
        <taxon>Vertebrata</taxon>
        <taxon>Euteleostomi</taxon>
        <taxon>Actinopterygii</taxon>
        <taxon>Neopterygii</taxon>
        <taxon>Teleostei</taxon>
        <taxon>Anguilliformes</taxon>
        <taxon>Anguillidae</taxon>
        <taxon>Anguilla</taxon>
    </lineage>
</organism>